<dbReference type="Gene3D" id="3.50.50.80">
    <property type="entry name" value="Ubiquitin-activating enzyme E1, inactive adenylation domain, subdomain 1"/>
    <property type="match status" value="1"/>
</dbReference>
<comment type="similarity">
    <text evidence="2 9">Belongs to the ubiquitin-activating E1 family.</text>
</comment>
<dbReference type="InterPro" id="IPR035985">
    <property type="entry name" value="Ubiquitin-activating_enz"/>
</dbReference>
<feature type="active site" description="Glycyl thioester intermediate" evidence="10 13">
    <location>
        <position position="179"/>
    </location>
</feature>
<feature type="binding site" evidence="11">
    <location>
        <begin position="62"/>
        <end position="65"/>
    </location>
    <ligand>
        <name>ATP</name>
        <dbReference type="ChEBI" id="CHEBI:30616"/>
    </ligand>
</feature>
<feature type="binding site" evidence="12">
    <location>
        <position position="164"/>
    </location>
    <ligand>
        <name>Zn(2+)</name>
        <dbReference type="ChEBI" id="CHEBI:29105"/>
    </ligand>
</feature>
<dbReference type="InterPro" id="IPR023318">
    <property type="entry name" value="Ub_act_enz_dom_a_sf"/>
</dbReference>
<evidence type="ECO:0000256" key="3">
    <source>
        <dbReference type="ARBA" id="ARBA00022723"/>
    </source>
</evidence>
<keyword evidence="5 9" id="KW-0833">Ubl conjugation pathway</keyword>
<evidence type="ECO:0000259" key="17">
    <source>
        <dbReference type="Pfam" id="PF14732"/>
    </source>
</evidence>
<evidence type="ECO:0000313" key="18">
    <source>
        <dbReference type="EMBL" id="RKO88486.1"/>
    </source>
</evidence>
<dbReference type="GO" id="GO:0016925">
    <property type="term" value="P:protein sumoylation"/>
    <property type="evidence" value="ECO:0007669"/>
    <property type="project" value="UniProtKB-UniRule"/>
</dbReference>
<evidence type="ECO:0000259" key="15">
    <source>
        <dbReference type="Pfam" id="PF00899"/>
    </source>
</evidence>
<evidence type="ECO:0000256" key="13">
    <source>
        <dbReference type="PROSITE-ProRule" id="PRU10132"/>
    </source>
</evidence>
<dbReference type="Pfam" id="PF00899">
    <property type="entry name" value="ThiF"/>
    <property type="match status" value="1"/>
</dbReference>
<evidence type="ECO:0000256" key="7">
    <source>
        <dbReference type="ARBA" id="ARBA00022840"/>
    </source>
</evidence>
<feature type="binding site" evidence="11">
    <location>
        <begin position="101"/>
        <end position="102"/>
    </location>
    <ligand>
        <name>ATP</name>
        <dbReference type="ChEBI" id="CHEBI:30616"/>
    </ligand>
</feature>
<protein>
    <recommendedName>
        <fullName evidence="8 9">Ubiquitin-activating enzyme E1-like</fullName>
    </recommendedName>
</protein>
<dbReference type="GO" id="GO:0019948">
    <property type="term" value="F:SUMO activating enzyme activity"/>
    <property type="evidence" value="ECO:0007669"/>
    <property type="project" value="UniProtKB-UniRule"/>
</dbReference>
<gene>
    <name evidence="18" type="ORF">BDK51DRAFT_19400</name>
</gene>
<dbReference type="InterPro" id="IPR019572">
    <property type="entry name" value="UBA_E1_SCCH"/>
</dbReference>
<comment type="pathway">
    <text evidence="1 9">Protein modification; protein sumoylation.</text>
</comment>
<accession>A0A4P9WDP9</accession>
<name>A0A4P9WDP9_9FUNG</name>
<organism evidence="18 19">
    <name type="scientific">Blyttiomyces helicus</name>
    <dbReference type="NCBI Taxonomy" id="388810"/>
    <lineage>
        <taxon>Eukaryota</taxon>
        <taxon>Fungi</taxon>
        <taxon>Fungi incertae sedis</taxon>
        <taxon>Chytridiomycota</taxon>
        <taxon>Chytridiomycota incertae sedis</taxon>
        <taxon>Chytridiomycetes</taxon>
        <taxon>Chytridiomycetes incertae sedis</taxon>
        <taxon>Blyttiomyces</taxon>
    </lineage>
</organism>
<feature type="binding site" evidence="12">
    <location>
        <position position="167"/>
    </location>
    <ligand>
        <name>Zn(2+)</name>
        <dbReference type="ChEBI" id="CHEBI:29105"/>
    </ligand>
</feature>
<dbReference type="GO" id="GO:0031510">
    <property type="term" value="C:SUMO activating enzyme complex"/>
    <property type="evidence" value="ECO:0007669"/>
    <property type="project" value="UniProtKB-UniRule"/>
</dbReference>
<dbReference type="EMBL" id="KZ996679">
    <property type="protein sequence ID" value="RKO88486.1"/>
    <property type="molecule type" value="Genomic_DNA"/>
</dbReference>
<evidence type="ECO:0000256" key="6">
    <source>
        <dbReference type="ARBA" id="ARBA00022833"/>
    </source>
</evidence>
<dbReference type="Gene3D" id="1.10.10.520">
    <property type="entry name" value="Ubiquitin activating enzymes (Uba3). Chain: B, domain 2"/>
    <property type="match status" value="1"/>
</dbReference>
<dbReference type="InterPro" id="IPR045886">
    <property type="entry name" value="ThiF/MoeB/HesA"/>
</dbReference>
<keyword evidence="6 9" id="KW-0862">Zinc</keyword>
<feature type="domain" description="Ubiquitin/SUMO-activating enzyme ubiquitin-like" evidence="17">
    <location>
        <begin position="436"/>
        <end position="514"/>
    </location>
</feature>
<evidence type="ECO:0000256" key="4">
    <source>
        <dbReference type="ARBA" id="ARBA00022741"/>
    </source>
</evidence>
<dbReference type="InterPro" id="IPR028077">
    <property type="entry name" value="UAE_UbL_dom"/>
</dbReference>
<dbReference type="Pfam" id="PF14732">
    <property type="entry name" value="UAE_UbL"/>
    <property type="match status" value="1"/>
</dbReference>
<keyword evidence="19" id="KW-1185">Reference proteome</keyword>
<feature type="binding site" evidence="11">
    <location>
        <begin position="30"/>
        <end position="35"/>
    </location>
    <ligand>
        <name>ATP</name>
        <dbReference type="ChEBI" id="CHEBI:30616"/>
    </ligand>
</feature>
<feature type="domain" description="THIF-type NAD/FAD binding fold" evidence="15">
    <location>
        <begin position="14"/>
        <end position="421"/>
    </location>
</feature>
<evidence type="ECO:0000256" key="8">
    <source>
        <dbReference type="ARBA" id="ARBA00073512"/>
    </source>
</evidence>
<feature type="binding site" evidence="12">
    <location>
        <position position="426"/>
    </location>
    <ligand>
        <name>Zn(2+)</name>
        <dbReference type="ChEBI" id="CHEBI:29105"/>
    </ligand>
</feature>
<keyword evidence="4 9" id="KW-0547">Nucleotide-binding</keyword>
<feature type="binding site" evidence="11">
    <location>
        <begin position="123"/>
        <end position="128"/>
    </location>
    <ligand>
        <name>ATP</name>
        <dbReference type="ChEBI" id="CHEBI:30616"/>
    </ligand>
</feature>
<reference evidence="19" key="1">
    <citation type="journal article" date="2018" name="Nat. Microbiol.">
        <title>Leveraging single-cell genomics to expand the fungal tree of life.</title>
        <authorList>
            <person name="Ahrendt S.R."/>
            <person name="Quandt C.A."/>
            <person name="Ciobanu D."/>
            <person name="Clum A."/>
            <person name="Salamov A."/>
            <person name="Andreopoulos B."/>
            <person name="Cheng J.F."/>
            <person name="Woyke T."/>
            <person name="Pelin A."/>
            <person name="Henrissat B."/>
            <person name="Reynolds N.K."/>
            <person name="Benny G.L."/>
            <person name="Smith M.E."/>
            <person name="James T.Y."/>
            <person name="Grigoriev I.V."/>
        </authorList>
    </citation>
    <scope>NUCLEOTIDE SEQUENCE [LARGE SCALE GENOMIC DNA]</scope>
</reference>
<dbReference type="InterPro" id="IPR000594">
    <property type="entry name" value="ThiF_NAD_FAD-bd"/>
</dbReference>
<dbReference type="PROSITE" id="PS00865">
    <property type="entry name" value="UBIQUITIN_ACTIVAT_2"/>
    <property type="match status" value="1"/>
</dbReference>
<evidence type="ECO:0000256" key="9">
    <source>
        <dbReference type="PIRNR" id="PIRNR039133"/>
    </source>
</evidence>
<dbReference type="Proteomes" id="UP000269721">
    <property type="component" value="Unassembled WGS sequence"/>
</dbReference>
<dbReference type="Pfam" id="PF10585">
    <property type="entry name" value="UBA_E1_SCCH"/>
    <property type="match status" value="1"/>
</dbReference>
<dbReference type="OrthoDB" id="10255449at2759"/>
<dbReference type="PANTHER" id="PTHR10953:SF5">
    <property type="entry name" value="SUMO-ACTIVATING ENZYME SUBUNIT 2"/>
    <property type="match status" value="1"/>
</dbReference>
<dbReference type="SUPFAM" id="SSF69572">
    <property type="entry name" value="Activating enzymes of the ubiquitin-like proteins"/>
    <property type="match status" value="1"/>
</dbReference>
<keyword evidence="14" id="KW-0175">Coiled coil</keyword>
<feature type="coiled-coil region" evidence="14">
    <location>
        <begin position="220"/>
        <end position="247"/>
    </location>
</feature>
<feature type="binding site" evidence="12">
    <location>
        <position position="429"/>
    </location>
    <ligand>
        <name>Zn(2+)</name>
        <dbReference type="ChEBI" id="CHEBI:29105"/>
    </ligand>
</feature>
<dbReference type="Gene3D" id="3.10.290.20">
    <property type="entry name" value="Ubiquitin-like 2 activating enzyme e1b. Chain: B, domain 3"/>
    <property type="match status" value="1"/>
</dbReference>
<dbReference type="GO" id="GO:0005524">
    <property type="term" value="F:ATP binding"/>
    <property type="evidence" value="ECO:0007669"/>
    <property type="project" value="UniProtKB-UniRule"/>
</dbReference>
<sequence>MDSHRYLHISTALQKDRFGKLAKTRILVVGAGGIGCELLKNIVLTGFQDVHVVDLDTIDLSNLNRQFLFQRKHIKKSKAEVACETASKFNPSVNLVPYHASIYESRFSVSWFAGFDIVLNALDNVAARRHVNMMCLAANIPLVESGTEGYNGQVTLHVKGKTPCYDCEPKPTRKTYPVCTIRSTPSEPIHCIVWAKSYLFNQLFGKSEDEEDEAIDGETTADNAKEIAELKKEAEALKRLKDAAGSDGYGKMVFEKVFTDDINRLLGMEDLWKSRARPTPLKFIPNLPELAAHGLELDQKVWTLEENIRVFLDSLKTLTKRLHEARATDPDHSLVFDKDDEETLNFVTATANLRSRIYGIEEKSRFTVKEMAGNIIPAIATTNAIIAGTIVLTALKVIDGTWSGYFNTYLNKTLHTEKFPKPNPFCAVCSANYLNLKIDTEVATLRTLVEVVLGGDANGGLNIPGELAVEESGRLLYDVEFDDNLDSTLASLGIRDSCRVRITNESDEEEKAVAVVLSIEHW</sequence>
<feature type="binding site" evidence="11">
    <location>
        <position position="54"/>
    </location>
    <ligand>
        <name>ATP</name>
        <dbReference type="ChEBI" id="CHEBI:30616"/>
    </ligand>
</feature>
<evidence type="ECO:0000256" key="1">
    <source>
        <dbReference type="ARBA" id="ARBA00004718"/>
    </source>
</evidence>
<evidence type="ECO:0000256" key="5">
    <source>
        <dbReference type="ARBA" id="ARBA00022786"/>
    </source>
</evidence>
<evidence type="ECO:0000256" key="11">
    <source>
        <dbReference type="PIRSR" id="PIRSR039133-2"/>
    </source>
</evidence>
<dbReference type="InterPro" id="IPR033127">
    <property type="entry name" value="UBQ-activ_enz_E1_Cys_AS"/>
</dbReference>
<feature type="domain" description="Ubiquitin-activating enzyme SCCH" evidence="16">
    <location>
        <begin position="311"/>
        <end position="369"/>
    </location>
</feature>
<keyword evidence="7 9" id="KW-0067">ATP-binding</keyword>
<dbReference type="FunFam" id="3.50.50.80:FF:000004">
    <property type="entry name" value="Ubiquitin-activating enzyme E1-like"/>
    <property type="match status" value="1"/>
</dbReference>
<dbReference type="GO" id="GO:0005737">
    <property type="term" value="C:cytoplasm"/>
    <property type="evidence" value="ECO:0007669"/>
    <property type="project" value="TreeGrafter"/>
</dbReference>
<dbReference type="UniPathway" id="UPA00886"/>
<evidence type="ECO:0000256" key="10">
    <source>
        <dbReference type="PIRSR" id="PIRSR039133-1"/>
    </source>
</evidence>
<feature type="binding site" evidence="11">
    <location>
        <position position="78"/>
    </location>
    <ligand>
        <name>ATP</name>
        <dbReference type="ChEBI" id="CHEBI:30616"/>
    </ligand>
</feature>
<dbReference type="InterPro" id="IPR030661">
    <property type="entry name" value="Uba2"/>
</dbReference>
<dbReference type="PANTHER" id="PTHR10953">
    <property type="entry name" value="UBIQUITIN-ACTIVATING ENZYME E1"/>
    <property type="match status" value="1"/>
</dbReference>
<evidence type="ECO:0000259" key="16">
    <source>
        <dbReference type="Pfam" id="PF10585"/>
    </source>
</evidence>
<dbReference type="AlphaFoldDB" id="A0A4P9WDP9"/>
<evidence type="ECO:0000256" key="2">
    <source>
        <dbReference type="ARBA" id="ARBA00005673"/>
    </source>
</evidence>
<comment type="subunit">
    <text evidence="9">Heterodimer.</text>
</comment>
<dbReference type="InterPro" id="IPR042449">
    <property type="entry name" value="Ub-E1_IAD_1"/>
</dbReference>
<evidence type="ECO:0000313" key="19">
    <source>
        <dbReference type="Proteomes" id="UP000269721"/>
    </source>
</evidence>
<proteinExistence type="inferred from homology"/>
<dbReference type="GO" id="GO:0046872">
    <property type="term" value="F:metal ion binding"/>
    <property type="evidence" value="ECO:0007669"/>
    <property type="project" value="UniProtKB-KW"/>
</dbReference>
<keyword evidence="3 9" id="KW-0479">Metal-binding</keyword>
<evidence type="ECO:0000256" key="14">
    <source>
        <dbReference type="SAM" id="Coils"/>
    </source>
</evidence>
<dbReference type="PIRSF" id="PIRSF039133">
    <property type="entry name" value="SUMO_E1B"/>
    <property type="match status" value="1"/>
</dbReference>
<evidence type="ECO:0000256" key="12">
    <source>
        <dbReference type="PIRSR" id="PIRSR039133-3"/>
    </source>
</evidence>